<dbReference type="KEGG" id="nak:EH165_14590"/>
<dbReference type="AlphaFoldDB" id="A0A3G8ZQV0"/>
<proteinExistence type="predicted"/>
<gene>
    <name evidence="1" type="ORF">EH165_14590</name>
</gene>
<organism evidence="1 2">
    <name type="scientific">Nakamurella antarctica</name>
    <dbReference type="NCBI Taxonomy" id="1902245"/>
    <lineage>
        <taxon>Bacteria</taxon>
        <taxon>Bacillati</taxon>
        <taxon>Actinomycetota</taxon>
        <taxon>Actinomycetes</taxon>
        <taxon>Nakamurellales</taxon>
        <taxon>Nakamurellaceae</taxon>
        <taxon>Nakamurella</taxon>
    </lineage>
</organism>
<name>A0A3G8ZQV0_9ACTN</name>
<keyword evidence="2" id="KW-1185">Reference proteome</keyword>
<dbReference type="RefSeq" id="WP_124800089.1">
    <property type="nucleotide sequence ID" value="NZ_CP034170.1"/>
</dbReference>
<evidence type="ECO:0000313" key="1">
    <source>
        <dbReference type="EMBL" id="AZI59185.1"/>
    </source>
</evidence>
<dbReference type="Proteomes" id="UP000268084">
    <property type="component" value="Chromosome"/>
</dbReference>
<accession>A0A3G8ZQV0</accession>
<reference evidence="1 2" key="2">
    <citation type="submission" date="2018-12" db="EMBL/GenBank/DDBJ databases">
        <title>Nakamurella antarcticus sp. nov., isolated from Antarctica South Shetland Islands soil.</title>
        <authorList>
            <person name="Peng F."/>
        </authorList>
    </citation>
    <scope>NUCLEOTIDE SEQUENCE [LARGE SCALE GENOMIC DNA]</scope>
    <source>
        <strain evidence="1 2">S14-144</strain>
    </source>
</reference>
<evidence type="ECO:0000313" key="2">
    <source>
        <dbReference type="Proteomes" id="UP000268084"/>
    </source>
</evidence>
<dbReference type="EMBL" id="CP034170">
    <property type="protein sequence ID" value="AZI59185.1"/>
    <property type="molecule type" value="Genomic_DNA"/>
</dbReference>
<reference evidence="1 2" key="1">
    <citation type="submission" date="2018-11" db="EMBL/GenBank/DDBJ databases">
        <authorList>
            <person name="Da X."/>
        </authorList>
    </citation>
    <scope>NUCLEOTIDE SEQUENCE [LARGE SCALE GENOMIC DNA]</scope>
    <source>
        <strain evidence="1 2">S14-144</strain>
    </source>
</reference>
<protein>
    <submittedName>
        <fullName evidence="1">Uncharacterized protein</fullName>
    </submittedName>
</protein>
<sequence>MYQLETSSGFSASIANPELITAALADELSRSGVAQPMRWTVTTPHGTTVTDTIYDGGDANDRVRDPIDRAYGLLVRDVFTSGRHGGRHG</sequence>